<dbReference type="AlphaFoldDB" id="A0A0N4TI07"/>
<reference evidence="1 2" key="2">
    <citation type="submission" date="2018-11" db="EMBL/GenBank/DDBJ databases">
        <authorList>
            <consortium name="Pathogen Informatics"/>
        </authorList>
    </citation>
    <scope>NUCLEOTIDE SEQUENCE [LARGE SCALE GENOMIC DNA]</scope>
</reference>
<protein>
    <submittedName>
        <fullName evidence="3">Protein FAR1-RELATED SEQUENCE</fullName>
    </submittedName>
</protein>
<sequence length="150" mass="17615">MVGLSYGWNGKKEYDGNLYDIMVRNSHGGDGEQVTVEMVKTCSNENCFYVVVLFQIDDHCVARLMLFNHTLTGLKHSIFVSEEKVYRDRFMLGKIDPYLLPERSGYFSFINIFQTEVREFANIMFFFDTNHLACLILCSTYEFHRIYRAE</sequence>
<evidence type="ECO:0000313" key="1">
    <source>
        <dbReference type="EMBL" id="VDN88993.1"/>
    </source>
</evidence>
<accession>A0A0N4TI07</accession>
<reference evidence="3" key="1">
    <citation type="submission" date="2017-02" db="UniProtKB">
        <authorList>
            <consortium name="WormBaseParasite"/>
        </authorList>
    </citation>
    <scope>IDENTIFICATION</scope>
</reference>
<organism evidence="3">
    <name type="scientific">Brugia pahangi</name>
    <name type="common">Filarial nematode worm</name>
    <dbReference type="NCBI Taxonomy" id="6280"/>
    <lineage>
        <taxon>Eukaryota</taxon>
        <taxon>Metazoa</taxon>
        <taxon>Ecdysozoa</taxon>
        <taxon>Nematoda</taxon>
        <taxon>Chromadorea</taxon>
        <taxon>Rhabditida</taxon>
        <taxon>Spirurina</taxon>
        <taxon>Spiruromorpha</taxon>
        <taxon>Filarioidea</taxon>
        <taxon>Onchocercidae</taxon>
        <taxon>Brugia</taxon>
    </lineage>
</organism>
<proteinExistence type="predicted"/>
<name>A0A0N4TI07_BRUPA</name>
<dbReference type="WBParaSite" id="BPAG_0000784601-mRNA-1">
    <property type="protein sequence ID" value="BPAG_0000784601-mRNA-1"/>
    <property type="gene ID" value="BPAG_0000784601"/>
</dbReference>
<dbReference type="STRING" id="6280.A0A0N4TI07"/>
<evidence type="ECO:0000313" key="2">
    <source>
        <dbReference type="Proteomes" id="UP000278627"/>
    </source>
</evidence>
<dbReference type="Proteomes" id="UP000278627">
    <property type="component" value="Unassembled WGS sequence"/>
</dbReference>
<keyword evidence="2" id="KW-1185">Reference proteome</keyword>
<dbReference type="EMBL" id="UZAD01009558">
    <property type="protein sequence ID" value="VDN88993.1"/>
    <property type="molecule type" value="Genomic_DNA"/>
</dbReference>
<evidence type="ECO:0000313" key="3">
    <source>
        <dbReference type="WBParaSite" id="BPAG_0000784601-mRNA-1"/>
    </source>
</evidence>
<gene>
    <name evidence="1" type="ORF">BPAG_LOCUS7807</name>
</gene>